<sequence length="150" mass="15703">MASGQPHESPLSAPRYEEQNTSAAPPTLPGCLPVSRCVLTARGPTHPLMGPCGKSHCRARMAVAASPSALAQLKSKEGRRARVAPAAGSLRSLPRSPNEAGTRPSAISSVHASTIGPARIRQRHRSLRPAVAPSNKGKPPLALSSWSRQD</sequence>
<feature type="region of interest" description="Disordered" evidence="1">
    <location>
        <begin position="1"/>
        <end position="30"/>
    </location>
</feature>
<evidence type="ECO:0000313" key="3">
    <source>
        <dbReference type="Proteomes" id="UP001066276"/>
    </source>
</evidence>
<feature type="region of interest" description="Disordered" evidence="1">
    <location>
        <begin position="72"/>
        <end position="150"/>
    </location>
</feature>
<accession>A0AAV7KX19</accession>
<comment type="caution">
    <text evidence="2">The sequence shown here is derived from an EMBL/GenBank/DDBJ whole genome shotgun (WGS) entry which is preliminary data.</text>
</comment>
<dbReference type="EMBL" id="JANPWB010000016">
    <property type="protein sequence ID" value="KAJ1084031.1"/>
    <property type="molecule type" value="Genomic_DNA"/>
</dbReference>
<gene>
    <name evidence="2" type="ORF">NDU88_004186</name>
</gene>
<reference evidence="2" key="1">
    <citation type="journal article" date="2022" name="bioRxiv">
        <title>Sequencing and chromosome-scale assembly of the giantPleurodeles waltlgenome.</title>
        <authorList>
            <person name="Brown T."/>
            <person name="Elewa A."/>
            <person name="Iarovenko S."/>
            <person name="Subramanian E."/>
            <person name="Araus A.J."/>
            <person name="Petzold A."/>
            <person name="Susuki M."/>
            <person name="Suzuki K.-i.T."/>
            <person name="Hayashi T."/>
            <person name="Toyoda A."/>
            <person name="Oliveira C."/>
            <person name="Osipova E."/>
            <person name="Leigh N.D."/>
            <person name="Simon A."/>
            <person name="Yun M.H."/>
        </authorList>
    </citation>
    <scope>NUCLEOTIDE SEQUENCE</scope>
    <source>
        <strain evidence="2">20211129_DDA</strain>
        <tissue evidence="2">Liver</tissue>
    </source>
</reference>
<organism evidence="2 3">
    <name type="scientific">Pleurodeles waltl</name>
    <name type="common">Iberian ribbed newt</name>
    <dbReference type="NCBI Taxonomy" id="8319"/>
    <lineage>
        <taxon>Eukaryota</taxon>
        <taxon>Metazoa</taxon>
        <taxon>Chordata</taxon>
        <taxon>Craniata</taxon>
        <taxon>Vertebrata</taxon>
        <taxon>Euteleostomi</taxon>
        <taxon>Amphibia</taxon>
        <taxon>Batrachia</taxon>
        <taxon>Caudata</taxon>
        <taxon>Salamandroidea</taxon>
        <taxon>Salamandridae</taxon>
        <taxon>Pleurodelinae</taxon>
        <taxon>Pleurodeles</taxon>
    </lineage>
</organism>
<proteinExistence type="predicted"/>
<evidence type="ECO:0000313" key="2">
    <source>
        <dbReference type="EMBL" id="KAJ1084031.1"/>
    </source>
</evidence>
<name>A0AAV7KX19_PLEWA</name>
<dbReference type="Proteomes" id="UP001066276">
    <property type="component" value="Chromosome 12"/>
</dbReference>
<dbReference type="AlphaFoldDB" id="A0AAV7KX19"/>
<protein>
    <submittedName>
        <fullName evidence="2">Uncharacterized protein</fullName>
    </submittedName>
</protein>
<keyword evidence="3" id="KW-1185">Reference proteome</keyword>
<evidence type="ECO:0000256" key="1">
    <source>
        <dbReference type="SAM" id="MobiDB-lite"/>
    </source>
</evidence>